<feature type="domain" description="Acyl-CoA oxidase C-alpha1" evidence="16">
    <location>
        <begin position="363"/>
        <end position="559"/>
    </location>
</feature>
<dbReference type="InterPro" id="IPR006091">
    <property type="entry name" value="Acyl-CoA_Oxase/DH_mid-dom"/>
</dbReference>
<dbReference type="Proteomes" id="UP000324907">
    <property type="component" value="Unassembled WGS sequence"/>
</dbReference>
<keyword evidence="9" id="KW-0443">Lipid metabolism</keyword>
<dbReference type="GO" id="GO:0005504">
    <property type="term" value="F:fatty acid binding"/>
    <property type="evidence" value="ECO:0007669"/>
    <property type="project" value="TreeGrafter"/>
</dbReference>
<dbReference type="PANTHER" id="PTHR10909:SF352">
    <property type="entry name" value="ACYL-COENZYME A OXIDASE-LIKE PROTEIN"/>
    <property type="match status" value="1"/>
</dbReference>
<evidence type="ECO:0000313" key="19">
    <source>
        <dbReference type="Proteomes" id="UP000324907"/>
    </source>
</evidence>
<dbReference type="Proteomes" id="UP000325113">
    <property type="component" value="Unassembled WGS sequence"/>
</dbReference>
<evidence type="ECO:0000313" key="17">
    <source>
        <dbReference type="EMBL" id="KAA0157851.1"/>
    </source>
</evidence>
<dbReference type="EMBL" id="VLTL01000053">
    <property type="protein sequence ID" value="KAA0164644.1"/>
    <property type="molecule type" value="Genomic_DNA"/>
</dbReference>
<dbReference type="EMBL" id="VLTM01000075">
    <property type="protein sequence ID" value="KAA0157851.1"/>
    <property type="molecule type" value="Genomic_DNA"/>
</dbReference>
<proteinExistence type="inferred from homology"/>
<keyword evidence="10" id="KW-0576">Peroxisome</keyword>
<evidence type="ECO:0000313" key="20">
    <source>
        <dbReference type="Proteomes" id="UP000325113"/>
    </source>
</evidence>
<evidence type="ECO:0000256" key="6">
    <source>
        <dbReference type="ARBA" id="ARBA00022827"/>
    </source>
</evidence>
<dbReference type="Gene3D" id="2.40.110.10">
    <property type="entry name" value="Butyryl-CoA Dehydrogenase, subunit A, domain 2"/>
    <property type="match status" value="1"/>
</dbReference>
<dbReference type="GO" id="GO:0071949">
    <property type="term" value="F:FAD binding"/>
    <property type="evidence" value="ECO:0007669"/>
    <property type="project" value="InterPro"/>
</dbReference>
<sequence length="814" mass="85130">MASSASHASARAGAVARHLATVDVGAVKGILLTDDGLAARTMSNERAKASFDVREMMECLDGDPALTEAKREVMAVLEAAHLPSATASEAVLRCDDVPDWTREDARRRVMQKVRRTYRLFLEAGSDLTKRNAILEVLGLADPSWATRNGVHFGLFLSAITSQGDDEQQAEWAPLALTLSIFGCFAMTEMGHGSFTRGVETTATFVPGAGEDGDGEFEINTPTVAASKWWIGGAAHTATHAAVYARLLLPAGPNAATGGGAGGAGRAAGGAGLLDYGVHVFVVQLREPETGDLMPGVRAGDCGEKVGRHGIDNGWLQFAGARVPRRQMLMRVAAVSPEGHYSRPGSGRGGADAAASGKGDKLAYGALVMGRATMVKDSADWLKLGLTIALRYAAVRRQGQPRGRVGGPAVPAPAKGRGVPVATAEQRAALAARSPDDPYLEPQLLEYSTVRRRLLPLCAAAVALQVTGQRMMRMHEQLQQAIEDTGDVSDLPAVHAASAGLKAFCTWLTHDALEVCRQQLGGHGYSAYNALGAMISDFAVQCTWEGDNTVLALQTARALMAAVDGSAGGDAAAARAATKRAGAVYLGSPPAGCDAATQEAVSSAGALQAMLDAAAVQACEEAAARLRAERARLAGPAAGQTAMGPGVPEAVQSRAWDAASPLLVEASRAHVWRTVFEWACRAADEREAAEGRGEGGGAASGVACTLRRLVALFGVWRARAAMAPLLRRGHLSAQQAAWLEAEEERLCDALRPDAVAMTDAFGYSDAVVKAPFGRADGDIYSAYMRRVAAAPGATDKPAYRDAEIVPLIEGRDLET</sequence>
<dbReference type="InterPro" id="IPR009100">
    <property type="entry name" value="AcylCoA_DH/oxidase_NM_dom_sf"/>
</dbReference>
<dbReference type="EC" id="1.3.3.6" evidence="4"/>
<evidence type="ECO:0000256" key="9">
    <source>
        <dbReference type="ARBA" id="ARBA00023098"/>
    </source>
</evidence>
<evidence type="ECO:0000256" key="10">
    <source>
        <dbReference type="ARBA" id="ARBA00023140"/>
    </source>
</evidence>
<dbReference type="PIRSF" id="PIRSF000168">
    <property type="entry name" value="Acyl-CoA_oxidase"/>
    <property type="match status" value="1"/>
</dbReference>
<feature type="domain" description="Acyl-CoA oxidase/dehydrogenase middle" evidence="14">
    <location>
        <begin position="183"/>
        <end position="318"/>
    </location>
</feature>
<evidence type="ECO:0000256" key="5">
    <source>
        <dbReference type="ARBA" id="ARBA00022630"/>
    </source>
</evidence>
<comment type="similarity">
    <text evidence="3">Belongs to the acyl-CoA oxidase family.</text>
</comment>
<dbReference type="GO" id="GO:0055088">
    <property type="term" value="P:lipid homeostasis"/>
    <property type="evidence" value="ECO:0007669"/>
    <property type="project" value="TreeGrafter"/>
</dbReference>
<evidence type="ECO:0000259" key="15">
    <source>
        <dbReference type="Pfam" id="PF14749"/>
    </source>
</evidence>
<keyword evidence="7" id="KW-0276">Fatty acid metabolism</keyword>
<keyword evidence="8" id="KW-0560">Oxidoreductase</keyword>
<dbReference type="AlphaFoldDB" id="A0A5A8DJ17"/>
<dbReference type="Gene3D" id="1.20.140.10">
    <property type="entry name" value="Butyryl-CoA Dehydrogenase, subunit A, domain 3"/>
    <property type="match status" value="2"/>
</dbReference>
<dbReference type="InterPro" id="IPR036250">
    <property type="entry name" value="AcylCo_DH-like_C"/>
</dbReference>
<evidence type="ECO:0000256" key="11">
    <source>
        <dbReference type="PIRSR" id="PIRSR000168-1"/>
    </source>
</evidence>
<dbReference type="InterPro" id="IPR046373">
    <property type="entry name" value="Acyl-CoA_Oxase/DH_mid-dom_sf"/>
</dbReference>
<accession>A0A5A8DJ17</accession>
<comment type="subcellular location">
    <subcellularLocation>
        <location evidence="2">Peroxisome</location>
    </subcellularLocation>
</comment>
<dbReference type="SUPFAM" id="SSF47203">
    <property type="entry name" value="Acyl-CoA dehydrogenase C-terminal domain-like"/>
    <property type="match status" value="2"/>
</dbReference>
<dbReference type="Pfam" id="PF01756">
    <property type="entry name" value="ACOX"/>
    <property type="match status" value="1"/>
</dbReference>
<dbReference type="SUPFAM" id="SSF56645">
    <property type="entry name" value="Acyl-CoA dehydrogenase NM domain-like"/>
    <property type="match status" value="1"/>
</dbReference>
<evidence type="ECO:0000259" key="14">
    <source>
        <dbReference type="Pfam" id="PF02770"/>
    </source>
</evidence>
<dbReference type="GO" id="GO:0003997">
    <property type="term" value="F:acyl-CoA oxidase activity"/>
    <property type="evidence" value="ECO:0007669"/>
    <property type="project" value="UniProtKB-EC"/>
</dbReference>
<comment type="cofactor">
    <cofactor evidence="1">
        <name>FAD</name>
        <dbReference type="ChEBI" id="CHEBI:57692"/>
    </cofactor>
</comment>
<evidence type="ECO:0000259" key="16">
    <source>
        <dbReference type="Pfam" id="PF22924"/>
    </source>
</evidence>
<name>A0A5A8DJ17_CAFRO</name>
<dbReference type="GO" id="GO:0005777">
    <property type="term" value="C:peroxisome"/>
    <property type="evidence" value="ECO:0007669"/>
    <property type="project" value="UniProtKB-SubCell"/>
</dbReference>
<dbReference type="InterPro" id="IPR012258">
    <property type="entry name" value="Acyl-CoA_oxidase"/>
</dbReference>
<evidence type="ECO:0000259" key="13">
    <source>
        <dbReference type="Pfam" id="PF01756"/>
    </source>
</evidence>
<feature type="domain" description="Acyl-CoA oxidase C-terminal" evidence="13">
    <location>
        <begin position="651"/>
        <end position="800"/>
    </location>
</feature>
<organism evidence="18 19">
    <name type="scientific">Cafeteria roenbergensis</name>
    <name type="common">Marine flagellate</name>
    <dbReference type="NCBI Taxonomy" id="33653"/>
    <lineage>
        <taxon>Eukaryota</taxon>
        <taxon>Sar</taxon>
        <taxon>Stramenopiles</taxon>
        <taxon>Bigyra</taxon>
        <taxon>Opalozoa</taxon>
        <taxon>Bicosoecida</taxon>
        <taxon>Cafeteriaceae</taxon>
        <taxon>Cafeteria</taxon>
    </lineage>
</organism>
<evidence type="ECO:0000256" key="8">
    <source>
        <dbReference type="ARBA" id="ARBA00023002"/>
    </source>
</evidence>
<dbReference type="InterPro" id="IPR002655">
    <property type="entry name" value="Acyl-CoA_oxidase_C"/>
</dbReference>
<protein>
    <recommendedName>
        <fullName evidence="4">acyl-CoA oxidase</fullName>
        <ecNumber evidence="4">1.3.3.6</ecNumber>
    </recommendedName>
</protein>
<dbReference type="Pfam" id="PF22924">
    <property type="entry name" value="ACOX_C_alpha1"/>
    <property type="match status" value="1"/>
</dbReference>
<reference evidence="19 20" key="1">
    <citation type="submission" date="2019-07" db="EMBL/GenBank/DDBJ databases">
        <title>Genomes of Cafeteria roenbergensis.</title>
        <authorList>
            <person name="Fischer M.G."/>
            <person name="Hackl T."/>
            <person name="Roman M."/>
        </authorList>
    </citation>
    <scope>NUCLEOTIDE SEQUENCE [LARGE SCALE GENOMIC DNA]</scope>
    <source>
        <strain evidence="17 20">Cflag</strain>
        <strain evidence="18 19">RCC970-E3</strain>
    </source>
</reference>
<feature type="active site" description="Proton acceptor" evidence="11">
    <location>
        <position position="544"/>
    </location>
</feature>
<evidence type="ECO:0000256" key="2">
    <source>
        <dbReference type="ARBA" id="ARBA00004275"/>
    </source>
</evidence>
<feature type="binding site" evidence="12">
    <location>
        <position position="187"/>
    </location>
    <ligand>
        <name>FAD</name>
        <dbReference type="ChEBI" id="CHEBI:57692"/>
    </ligand>
</feature>
<feature type="binding site" evidence="12">
    <location>
        <position position="231"/>
    </location>
    <ligand>
        <name>FAD</name>
        <dbReference type="ChEBI" id="CHEBI:57692"/>
    </ligand>
</feature>
<evidence type="ECO:0000256" key="7">
    <source>
        <dbReference type="ARBA" id="ARBA00022832"/>
    </source>
</evidence>
<evidence type="ECO:0000256" key="12">
    <source>
        <dbReference type="PIRSR" id="PIRSR000168-2"/>
    </source>
</evidence>
<dbReference type="InterPro" id="IPR037069">
    <property type="entry name" value="AcylCoA_DH/ox_N_sf"/>
</dbReference>
<evidence type="ECO:0000313" key="18">
    <source>
        <dbReference type="EMBL" id="KAA0164644.1"/>
    </source>
</evidence>
<dbReference type="InterPro" id="IPR055060">
    <property type="entry name" value="ACOX_C_alpha1"/>
</dbReference>
<feature type="domain" description="Acyl-coenzyme A oxidase N-terminal" evidence="15">
    <location>
        <begin position="52"/>
        <end position="181"/>
    </location>
</feature>
<dbReference type="Pfam" id="PF14749">
    <property type="entry name" value="Acyl-CoA_ox_N"/>
    <property type="match status" value="1"/>
</dbReference>
<dbReference type="Pfam" id="PF02770">
    <property type="entry name" value="Acyl-CoA_dh_M"/>
    <property type="match status" value="1"/>
</dbReference>
<comment type="caution">
    <text evidence="18">The sequence shown here is derived from an EMBL/GenBank/DDBJ whole genome shotgun (WGS) entry which is preliminary data.</text>
</comment>
<evidence type="ECO:0000256" key="4">
    <source>
        <dbReference type="ARBA" id="ARBA00012870"/>
    </source>
</evidence>
<keyword evidence="6 12" id="KW-0274">FAD</keyword>
<evidence type="ECO:0000256" key="1">
    <source>
        <dbReference type="ARBA" id="ARBA00001974"/>
    </source>
</evidence>
<gene>
    <name evidence="18" type="ORF">FNF28_03705</name>
    <name evidence="17" type="ORF">FNF31_05664</name>
</gene>
<dbReference type="Gene3D" id="1.10.540.10">
    <property type="entry name" value="Acyl-CoA dehydrogenase/oxidase, N-terminal domain"/>
    <property type="match status" value="1"/>
</dbReference>
<evidence type="ECO:0000256" key="3">
    <source>
        <dbReference type="ARBA" id="ARBA00006288"/>
    </source>
</evidence>
<dbReference type="GO" id="GO:0033540">
    <property type="term" value="P:fatty acid beta-oxidation using acyl-CoA oxidase"/>
    <property type="evidence" value="ECO:0007669"/>
    <property type="project" value="TreeGrafter"/>
</dbReference>
<dbReference type="InterPro" id="IPR029320">
    <property type="entry name" value="Acyl-CoA_ox_N"/>
</dbReference>
<keyword evidence="5" id="KW-0285">Flavoprotein</keyword>
<dbReference type="PANTHER" id="PTHR10909">
    <property type="entry name" value="ELECTRON TRANSPORT OXIDOREDUCTASE"/>
    <property type="match status" value="1"/>
</dbReference>